<dbReference type="AlphaFoldDB" id="A0A836HCP6"/>
<evidence type="ECO:0000313" key="2">
    <source>
        <dbReference type="EMBL" id="KAG5474445.1"/>
    </source>
</evidence>
<evidence type="ECO:0000313" key="3">
    <source>
        <dbReference type="Proteomes" id="UP000673552"/>
    </source>
</evidence>
<dbReference type="KEGG" id="lmat:92513289"/>
<dbReference type="Proteomes" id="UP000673552">
    <property type="component" value="Chromosome 28"/>
</dbReference>
<keyword evidence="1" id="KW-1133">Transmembrane helix</keyword>
<keyword evidence="1" id="KW-0472">Membrane</keyword>
<dbReference type="RefSeq" id="XP_067177387.1">
    <property type="nucleotide sequence ID" value="XM_067320777.1"/>
</dbReference>
<proteinExistence type="predicted"/>
<keyword evidence="3" id="KW-1185">Reference proteome</keyword>
<gene>
    <name evidence="2" type="ORF">LSCM1_03229</name>
</gene>
<organism evidence="2 3">
    <name type="scientific">Leishmania martiniquensis</name>
    <dbReference type="NCBI Taxonomy" id="1580590"/>
    <lineage>
        <taxon>Eukaryota</taxon>
        <taxon>Discoba</taxon>
        <taxon>Euglenozoa</taxon>
        <taxon>Kinetoplastea</taxon>
        <taxon>Metakinetoplastina</taxon>
        <taxon>Trypanosomatida</taxon>
        <taxon>Trypanosomatidae</taxon>
        <taxon>Leishmaniinae</taxon>
        <taxon>Leishmania</taxon>
    </lineage>
</organism>
<dbReference type="EMBL" id="JAFEUZ010000028">
    <property type="protein sequence ID" value="KAG5474445.1"/>
    <property type="molecule type" value="Genomic_DNA"/>
</dbReference>
<feature type="transmembrane region" description="Helical" evidence="1">
    <location>
        <begin position="68"/>
        <end position="89"/>
    </location>
</feature>
<protein>
    <submittedName>
        <fullName evidence="2">Uncharacterized protein</fullName>
    </submittedName>
</protein>
<name>A0A836HCP6_9TRYP</name>
<sequence length="175" mass="19371">MSCETFSLHSPFEEPSLFPAETPMGALSAPQRNCIVTPERSQHDNVAAVAMPAGHVEVQPLDVSILPLLFFVTYWCGLAIVYAFMVYAMVASAAWRGPVIMWALLLPTVVFSLWRRLPSERCLLEAKSAEVILLRCGGYYALAEPESSPDCRHEELQVHQYYPSLIPSAAACAIR</sequence>
<dbReference type="GeneID" id="92513289"/>
<feature type="transmembrane region" description="Helical" evidence="1">
    <location>
        <begin position="95"/>
        <end position="114"/>
    </location>
</feature>
<keyword evidence="1" id="KW-0812">Transmembrane</keyword>
<accession>A0A836HCP6</accession>
<dbReference type="OrthoDB" id="258333at2759"/>
<comment type="caution">
    <text evidence="2">The sequence shown here is derived from an EMBL/GenBank/DDBJ whole genome shotgun (WGS) entry which is preliminary data.</text>
</comment>
<evidence type="ECO:0000256" key="1">
    <source>
        <dbReference type="SAM" id="Phobius"/>
    </source>
</evidence>
<reference evidence="2 3" key="1">
    <citation type="submission" date="2021-03" db="EMBL/GenBank/DDBJ databases">
        <title>Leishmania (Mundinia) martiniquensis Genome sequencing and assembly.</title>
        <authorList>
            <person name="Almutairi H."/>
            <person name="Gatherer D."/>
        </authorList>
    </citation>
    <scope>NUCLEOTIDE SEQUENCE [LARGE SCALE GENOMIC DNA]</scope>
    <source>
        <strain evidence="2">LSCM1</strain>
    </source>
</reference>